<gene>
    <name evidence="10" type="ORF">ABWK59_24890</name>
</gene>
<reference evidence="10" key="1">
    <citation type="submission" date="2024-06" db="EMBL/GenBank/DDBJ databases">
        <title>The genome sequences of Kitasatospora sp. strain HUAS MG31.</title>
        <authorList>
            <person name="Mo P."/>
        </authorList>
    </citation>
    <scope>NUCLEOTIDE SEQUENCE</scope>
    <source>
        <strain evidence="10">HUAS MG31</strain>
    </source>
</reference>
<sequence>MDDFGGSGRAAVAPGTLLAGRYRLEERLGRGGMGTVWRAVDERMRRPVALKEPSPPAGVDQRSLEEFYRRLEREAQAAARLRHPNVVRVHDIETVDGLPWLVMELIEGESLESWLSAGTATVAEVAAMGRALCGALAEVHAAGVVHRDVKPANIMRTPSGEVVLTDFGIARVEGSTDLTRTGMVVGSVPYLSPERAGGLRPGPADDMWALGLVLYEALEGVHPYRRQSTQGTLLAIVQDPLPAPRRAGALAGPVMALLERDPERRPTAARAAELFVPEPAAEPTPTEPTTPLPPGEPPADTPATVRLRPTAAPAEPAESAEPPAPEPARKGSSWLLPVVAGLAVLAIGGTAGWLVLRPDGAPSPTSVPAGYSGHRVSALGLGIAVPDAFSIRQGVKEVNFASPDNRVQIRIKDEGKAAKSATEYAQERLRAVKAGRGTFCNAKEPDEFHVQVVHEPQSVVHGGDVEAAEIEYAYSTRAEDDYPCLSNPPANEAMEQFMVRDGRVLHLTVRFVRHHGDKAGPDPSADNQKLYGLVDRSLNLG</sequence>
<dbReference type="PROSITE" id="PS00107">
    <property type="entry name" value="PROTEIN_KINASE_ATP"/>
    <property type="match status" value="1"/>
</dbReference>
<protein>
    <recommendedName>
        <fullName evidence="1">non-specific serine/threonine protein kinase</fullName>
        <ecNumber evidence="1">2.7.11.1</ecNumber>
    </recommendedName>
</protein>
<dbReference type="Pfam" id="PF00069">
    <property type="entry name" value="Pkinase"/>
    <property type="match status" value="1"/>
</dbReference>
<evidence type="ECO:0000256" key="7">
    <source>
        <dbReference type="PROSITE-ProRule" id="PRU10141"/>
    </source>
</evidence>
<evidence type="ECO:0000313" key="10">
    <source>
        <dbReference type="EMBL" id="XCM81909.1"/>
    </source>
</evidence>
<dbReference type="PROSITE" id="PS50011">
    <property type="entry name" value="PROTEIN_KINASE_DOM"/>
    <property type="match status" value="1"/>
</dbReference>
<evidence type="ECO:0000256" key="1">
    <source>
        <dbReference type="ARBA" id="ARBA00012513"/>
    </source>
</evidence>
<dbReference type="EMBL" id="CP159872">
    <property type="protein sequence ID" value="XCM81909.1"/>
    <property type="molecule type" value="Genomic_DNA"/>
</dbReference>
<feature type="binding site" evidence="7">
    <location>
        <position position="51"/>
    </location>
    <ligand>
        <name>ATP</name>
        <dbReference type="ChEBI" id="CHEBI:30616"/>
    </ligand>
</feature>
<accession>A0AAU8K3R8</accession>
<dbReference type="InterPro" id="IPR000719">
    <property type="entry name" value="Prot_kinase_dom"/>
</dbReference>
<dbReference type="Gene3D" id="3.30.200.20">
    <property type="entry name" value="Phosphorylase Kinase, domain 1"/>
    <property type="match status" value="1"/>
</dbReference>
<keyword evidence="2" id="KW-0723">Serine/threonine-protein kinase</keyword>
<keyword evidence="6 7" id="KW-0067">ATP-binding</keyword>
<evidence type="ECO:0000256" key="5">
    <source>
        <dbReference type="ARBA" id="ARBA00022777"/>
    </source>
</evidence>
<feature type="compositionally biased region" description="Pro residues" evidence="8">
    <location>
        <begin position="280"/>
        <end position="300"/>
    </location>
</feature>
<keyword evidence="4 7" id="KW-0547">Nucleotide-binding</keyword>
<dbReference type="AlphaFoldDB" id="A0AAU8K3R8"/>
<evidence type="ECO:0000256" key="4">
    <source>
        <dbReference type="ARBA" id="ARBA00022741"/>
    </source>
</evidence>
<dbReference type="InterPro" id="IPR017441">
    <property type="entry name" value="Protein_kinase_ATP_BS"/>
</dbReference>
<dbReference type="PANTHER" id="PTHR43289:SF6">
    <property type="entry name" value="SERINE_THREONINE-PROTEIN KINASE NEKL-3"/>
    <property type="match status" value="1"/>
</dbReference>
<evidence type="ECO:0000256" key="3">
    <source>
        <dbReference type="ARBA" id="ARBA00022679"/>
    </source>
</evidence>
<evidence type="ECO:0000256" key="6">
    <source>
        <dbReference type="ARBA" id="ARBA00022840"/>
    </source>
</evidence>
<dbReference type="SUPFAM" id="SSF56112">
    <property type="entry name" value="Protein kinase-like (PK-like)"/>
    <property type="match status" value="1"/>
</dbReference>
<dbReference type="RefSeq" id="WP_354642839.1">
    <property type="nucleotide sequence ID" value="NZ_CP159872.1"/>
</dbReference>
<evidence type="ECO:0000256" key="8">
    <source>
        <dbReference type="SAM" id="MobiDB-lite"/>
    </source>
</evidence>
<dbReference type="PANTHER" id="PTHR43289">
    <property type="entry name" value="MITOGEN-ACTIVATED PROTEIN KINASE KINASE KINASE 20-RELATED"/>
    <property type="match status" value="1"/>
</dbReference>
<keyword evidence="5 10" id="KW-0418">Kinase</keyword>
<dbReference type="SMART" id="SM00220">
    <property type="entry name" value="S_TKc"/>
    <property type="match status" value="1"/>
</dbReference>
<dbReference type="GO" id="GO:0004674">
    <property type="term" value="F:protein serine/threonine kinase activity"/>
    <property type="evidence" value="ECO:0007669"/>
    <property type="project" value="UniProtKB-KW"/>
</dbReference>
<feature type="domain" description="Protein kinase" evidence="9">
    <location>
        <begin position="22"/>
        <end position="276"/>
    </location>
</feature>
<dbReference type="Gene3D" id="1.10.510.10">
    <property type="entry name" value="Transferase(Phosphotransferase) domain 1"/>
    <property type="match status" value="1"/>
</dbReference>
<proteinExistence type="predicted"/>
<dbReference type="InterPro" id="IPR011009">
    <property type="entry name" value="Kinase-like_dom_sf"/>
</dbReference>
<evidence type="ECO:0000259" key="9">
    <source>
        <dbReference type="PROSITE" id="PS50011"/>
    </source>
</evidence>
<feature type="region of interest" description="Disordered" evidence="8">
    <location>
        <begin position="274"/>
        <end position="330"/>
    </location>
</feature>
<dbReference type="GO" id="GO:0005524">
    <property type="term" value="F:ATP binding"/>
    <property type="evidence" value="ECO:0007669"/>
    <property type="project" value="UniProtKB-UniRule"/>
</dbReference>
<dbReference type="KEGG" id="kcm:ABWK59_24890"/>
<evidence type="ECO:0000256" key="2">
    <source>
        <dbReference type="ARBA" id="ARBA00022527"/>
    </source>
</evidence>
<feature type="compositionally biased region" description="Low complexity" evidence="8">
    <location>
        <begin position="301"/>
        <end position="321"/>
    </location>
</feature>
<keyword evidence="3 10" id="KW-0808">Transferase</keyword>
<name>A0AAU8K3R8_9ACTN</name>
<organism evidence="10">
    <name type="scientific">Kitasatospora camelliae</name>
    <dbReference type="NCBI Taxonomy" id="3156397"/>
    <lineage>
        <taxon>Bacteria</taxon>
        <taxon>Bacillati</taxon>
        <taxon>Actinomycetota</taxon>
        <taxon>Actinomycetes</taxon>
        <taxon>Kitasatosporales</taxon>
        <taxon>Streptomycetaceae</taxon>
        <taxon>Kitasatospora</taxon>
    </lineage>
</organism>
<dbReference type="EC" id="2.7.11.1" evidence="1"/>
<dbReference type="CDD" id="cd14014">
    <property type="entry name" value="STKc_PknB_like"/>
    <property type="match status" value="1"/>
</dbReference>